<dbReference type="AlphaFoldDB" id="A0A5F2BWQ3"/>
<sequence length="233" mass="26508">MIELLSNQWVVGICGGIISGIIVYIVTYYLSTRKEDKIRMQKAEVANNELLHIMRPLIIDKTRFNTNLFDSITASLANKHGVDEDDLLDLIDMGNEIIRDIMQSPFLNIEIKDKYCSNILEEVKKEEELREREFNDYVSSKKNVQAKSSESSKFISLLLALTTSLFTALSSTILFSNNKEVKLDILQSVPIAVPLVALIVIPISALLVVQLLQILKRNLQVREEIRSIKNEEK</sequence>
<feature type="transmembrane region" description="Helical" evidence="1">
    <location>
        <begin position="6"/>
        <end position="30"/>
    </location>
</feature>
<dbReference type="Proteomes" id="UP000297832">
    <property type="component" value="Unassembled WGS sequence"/>
</dbReference>
<feature type="transmembrane region" description="Helical" evidence="1">
    <location>
        <begin position="188"/>
        <end position="212"/>
    </location>
</feature>
<proteinExistence type="predicted"/>
<keyword evidence="5" id="KW-1185">Reference proteome</keyword>
<protein>
    <submittedName>
        <fullName evidence="2">Uncharacterized protein</fullName>
    </submittedName>
</protein>
<dbReference type="Proteomes" id="UP000298057">
    <property type="component" value="Unassembled WGS sequence"/>
</dbReference>
<name>A0A5F2BWQ3_9LEPT</name>
<accession>A0A5F2BWQ3</accession>
<evidence type="ECO:0000313" key="5">
    <source>
        <dbReference type="Proteomes" id="UP000298057"/>
    </source>
</evidence>
<evidence type="ECO:0000313" key="2">
    <source>
        <dbReference type="EMBL" id="TGM10687.1"/>
    </source>
</evidence>
<evidence type="ECO:0000256" key="1">
    <source>
        <dbReference type="SAM" id="Phobius"/>
    </source>
</evidence>
<organism evidence="2 4">
    <name type="scientific">Leptospira selangorensis</name>
    <dbReference type="NCBI Taxonomy" id="2484982"/>
    <lineage>
        <taxon>Bacteria</taxon>
        <taxon>Pseudomonadati</taxon>
        <taxon>Spirochaetota</taxon>
        <taxon>Spirochaetia</taxon>
        <taxon>Leptospirales</taxon>
        <taxon>Leptospiraceae</taxon>
        <taxon>Leptospira</taxon>
    </lineage>
</organism>
<comment type="caution">
    <text evidence="2">The sequence shown here is derived from an EMBL/GenBank/DDBJ whole genome shotgun (WGS) entry which is preliminary data.</text>
</comment>
<keyword evidence="1" id="KW-1133">Transmembrane helix</keyword>
<feature type="transmembrane region" description="Helical" evidence="1">
    <location>
        <begin position="154"/>
        <end position="176"/>
    </location>
</feature>
<reference evidence="2 4" key="2">
    <citation type="journal article" date="2019" name="PLoS Negl. Trop. Dis.">
        <title>Revisiting the worldwide diversity of Leptospira species in the environment.</title>
        <authorList>
            <person name="Vincent A.T."/>
            <person name="Schiettekatte O."/>
            <person name="Bourhy P."/>
            <person name="Veyrier F.J."/>
            <person name="Picardeau M."/>
        </authorList>
    </citation>
    <scope>NUCLEOTIDE SEQUENCE [LARGE SCALE GENOMIC DNA]</scope>
    <source>
        <strain evidence="2 4">201702405</strain>
        <strain evidence="3">201702406</strain>
    </source>
</reference>
<gene>
    <name evidence="2" type="ORF">EHQ81_18850</name>
    <name evidence="3" type="ORF">EHQ82_21370</name>
</gene>
<reference evidence="3" key="1">
    <citation type="submission" date="2018-10" db="EMBL/GenBank/DDBJ databases">
        <authorList>
            <person name="Vincent A.T."/>
            <person name="Schiettekatte O."/>
            <person name="Bourhy P."/>
            <person name="Veyrier F.J."/>
            <person name="Picardeau M."/>
        </authorList>
    </citation>
    <scope>NUCLEOTIDE SEQUENCE</scope>
    <source>
        <strain evidence="3">201702406</strain>
    </source>
</reference>
<keyword evidence="1" id="KW-0472">Membrane</keyword>
<keyword evidence="1" id="KW-0812">Transmembrane</keyword>
<evidence type="ECO:0000313" key="4">
    <source>
        <dbReference type="Proteomes" id="UP000297832"/>
    </source>
</evidence>
<dbReference type="EMBL" id="RQGU01000164">
    <property type="protein sequence ID" value="TGM11018.1"/>
    <property type="molecule type" value="Genomic_DNA"/>
</dbReference>
<dbReference type="EMBL" id="RQGV01000025">
    <property type="protein sequence ID" value="TGM10687.1"/>
    <property type="molecule type" value="Genomic_DNA"/>
</dbReference>
<dbReference type="RefSeq" id="WP_135629325.1">
    <property type="nucleotide sequence ID" value="NZ_RQGU01000164.1"/>
</dbReference>
<evidence type="ECO:0000313" key="3">
    <source>
        <dbReference type="EMBL" id="TGM11018.1"/>
    </source>
</evidence>